<dbReference type="HOGENOM" id="CLU_1049989_0_0_1"/>
<sequence>MRERDYSLALWWVEEVSCGILPSRHNLECSASSQNSNVQSHVRLRPAFATSESPLLTHSFFFFFLKYDRKPCSELTARVVKQNGGWCPLRQPHRGTQLKERVTSSGDSPASLVDQEAEGYSEAAGTALISLSHHSTEPVVLFEYFALPIMHSNTSFKNGTPSCELDAEKFASDPASPKPEGEEEEVRKITGFRVSNECSELERRGMKALNLNKVVLFCHQLFDRNLSVLIGQYYCCEYRPRTIHFPLSHGQETHLTCSNFAENRE</sequence>
<organism evidence="1 2">
    <name type="scientific">Macrophomina phaseolina (strain MS6)</name>
    <name type="common">Charcoal rot fungus</name>
    <dbReference type="NCBI Taxonomy" id="1126212"/>
    <lineage>
        <taxon>Eukaryota</taxon>
        <taxon>Fungi</taxon>
        <taxon>Dikarya</taxon>
        <taxon>Ascomycota</taxon>
        <taxon>Pezizomycotina</taxon>
        <taxon>Dothideomycetes</taxon>
        <taxon>Dothideomycetes incertae sedis</taxon>
        <taxon>Botryosphaeriales</taxon>
        <taxon>Botryosphaeriaceae</taxon>
        <taxon>Macrophomina</taxon>
    </lineage>
</organism>
<dbReference type="InParanoid" id="K2RK65"/>
<evidence type="ECO:0000313" key="2">
    <source>
        <dbReference type="Proteomes" id="UP000007129"/>
    </source>
</evidence>
<dbReference type="AlphaFoldDB" id="K2RK65"/>
<dbReference type="EMBL" id="AHHD01000414">
    <property type="protein sequence ID" value="EKG13227.1"/>
    <property type="molecule type" value="Genomic_DNA"/>
</dbReference>
<evidence type="ECO:0000313" key="1">
    <source>
        <dbReference type="EMBL" id="EKG13227.1"/>
    </source>
</evidence>
<dbReference type="VEuPathDB" id="FungiDB:MPH_09507"/>
<comment type="caution">
    <text evidence="1">The sequence shown here is derived from an EMBL/GenBank/DDBJ whole genome shotgun (WGS) entry which is preliminary data.</text>
</comment>
<dbReference type="Proteomes" id="UP000007129">
    <property type="component" value="Unassembled WGS sequence"/>
</dbReference>
<accession>K2RK65</accession>
<proteinExistence type="predicted"/>
<reference evidence="1 2" key="1">
    <citation type="journal article" date="2012" name="BMC Genomics">
        <title>Tools to kill: Genome of one of the most destructive plant pathogenic fungi Macrophomina phaseolina.</title>
        <authorList>
            <person name="Islam M.S."/>
            <person name="Haque M.S."/>
            <person name="Islam M.M."/>
            <person name="Emdad E.M."/>
            <person name="Halim A."/>
            <person name="Hossen Q.M.M."/>
            <person name="Hossain M.Z."/>
            <person name="Ahmed B."/>
            <person name="Rahim S."/>
            <person name="Rahman M.S."/>
            <person name="Alam M.M."/>
            <person name="Hou S."/>
            <person name="Wan X."/>
            <person name="Saito J.A."/>
            <person name="Alam M."/>
        </authorList>
    </citation>
    <scope>NUCLEOTIDE SEQUENCE [LARGE SCALE GENOMIC DNA]</scope>
    <source>
        <strain evidence="1 2">MS6</strain>
    </source>
</reference>
<gene>
    <name evidence="1" type="ORF">MPH_09507</name>
</gene>
<protein>
    <submittedName>
        <fullName evidence="1">Uncharacterized protein</fullName>
    </submittedName>
</protein>
<name>K2RK65_MACPH</name>